<dbReference type="EMBL" id="CP090170">
    <property type="protein sequence ID" value="UJO20902.1"/>
    <property type="molecule type" value="Genomic_DNA"/>
</dbReference>
<dbReference type="Proteomes" id="UP000756132">
    <property type="component" value="Chromosome 8"/>
</dbReference>
<dbReference type="KEGG" id="ffu:CLAFUR5_11287"/>
<organism evidence="2 3">
    <name type="scientific">Passalora fulva</name>
    <name type="common">Tomato leaf mold</name>
    <name type="synonym">Cladosporium fulvum</name>
    <dbReference type="NCBI Taxonomy" id="5499"/>
    <lineage>
        <taxon>Eukaryota</taxon>
        <taxon>Fungi</taxon>
        <taxon>Dikarya</taxon>
        <taxon>Ascomycota</taxon>
        <taxon>Pezizomycotina</taxon>
        <taxon>Dothideomycetes</taxon>
        <taxon>Dothideomycetidae</taxon>
        <taxon>Mycosphaerellales</taxon>
        <taxon>Mycosphaerellaceae</taxon>
        <taxon>Fulvia</taxon>
    </lineage>
</organism>
<reference evidence="2" key="2">
    <citation type="journal article" date="2022" name="Microb. Genom.">
        <title>A chromosome-scale genome assembly of the tomato pathogen Cladosporium fulvum reveals a compartmentalized genome architecture and the presence of a dispensable chromosome.</title>
        <authorList>
            <person name="Zaccaron A.Z."/>
            <person name="Chen L.H."/>
            <person name="Samaras A."/>
            <person name="Stergiopoulos I."/>
        </authorList>
    </citation>
    <scope>NUCLEOTIDE SEQUENCE</scope>
    <source>
        <strain evidence="2">Race5_Kim</strain>
    </source>
</reference>
<name>A0A9Q8PEF9_PASFU</name>
<dbReference type="GeneID" id="71991165"/>
<evidence type="ECO:0000313" key="3">
    <source>
        <dbReference type="Proteomes" id="UP000756132"/>
    </source>
</evidence>
<keyword evidence="1" id="KW-0732">Signal</keyword>
<accession>A0A9Q8PEF9</accession>
<dbReference type="OrthoDB" id="3650750at2759"/>
<evidence type="ECO:0000256" key="1">
    <source>
        <dbReference type="SAM" id="SignalP"/>
    </source>
</evidence>
<reference evidence="2" key="1">
    <citation type="submission" date="2021-12" db="EMBL/GenBank/DDBJ databases">
        <authorList>
            <person name="Zaccaron A."/>
            <person name="Stergiopoulos I."/>
        </authorList>
    </citation>
    <scope>NUCLEOTIDE SEQUENCE</scope>
    <source>
        <strain evidence="2">Race5_Kim</strain>
    </source>
</reference>
<dbReference type="RefSeq" id="XP_047765268.1">
    <property type="nucleotide sequence ID" value="XM_047910435.1"/>
</dbReference>
<proteinExistence type="predicted"/>
<keyword evidence="3" id="KW-1185">Reference proteome</keyword>
<feature type="chain" id="PRO_5040230454" evidence="1">
    <location>
        <begin position="24"/>
        <end position="272"/>
    </location>
</feature>
<sequence>MHHLFRTLLVIAPALYVDLHVSACDVSASRANACFATSMFFLRPLRLTHCTTTHPPSTITMEFITEMNNKTDKALNARVQALAPELFNRILDFVLETPTGVVKITNKYRPPIALQINRSSRETAKRYYGGNTTFDLTGVPTQAESRHQDSRFRPRKATTWLASLPVEHQHLLQRVHYSVPHYNMLDDDDLGRIEEAIYEVYFICDELESCEIEVNDDAIYVKLLLRPDLDTAETRWMNGAGLRAMREDLQPYRSLDDTAEPDYAQGEHASPV</sequence>
<evidence type="ECO:0000313" key="2">
    <source>
        <dbReference type="EMBL" id="UJO20902.1"/>
    </source>
</evidence>
<protein>
    <submittedName>
        <fullName evidence="2">Uncharacterized protein</fullName>
    </submittedName>
</protein>
<feature type="signal peptide" evidence="1">
    <location>
        <begin position="1"/>
        <end position="23"/>
    </location>
</feature>
<gene>
    <name evidence="2" type="ORF">CLAFUR5_11287</name>
</gene>
<dbReference type="AlphaFoldDB" id="A0A9Q8PEF9"/>